<gene>
    <name evidence="1" type="ORF">FOZG_15073</name>
</gene>
<proteinExistence type="predicted"/>
<protein>
    <submittedName>
        <fullName evidence="1">Uncharacterized protein</fullName>
    </submittedName>
</protein>
<reference evidence="1" key="2">
    <citation type="submission" date="2012-06" db="EMBL/GenBank/DDBJ databases">
        <title>Annotation of the Genome Sequence of Fusarium oxysporum Fo47.</title>
        <authorList>
            <consortium name="The Broad Institute Genomics Platform"/>
            <person name="Ma L.-J."/>
            <person name="Corby-Kistler H."/>
            <person name="Broz K."/>
            <person name="Gale L.R."/>
            <person name="Jonkers W."/>
            <person name="O'Donnell K."/>
            <person name="Ploetz R."/>
            <person name="Steinberg C."/>
            <person name="Schwartz D.C."/>
            <person name="VanEtten H."/>
            <person name="Zhou S."/>
            <person name="Young S.K."/>
            <person name="Zeng Q."/>
            <person name="Gargeya S."/>
            <person name="Fitzgerald M."/>
            <person name="Abouelleil A."/>
            <person name="Alvarado L."/>
            <person name="Chapman S.B."/>
            <person name="Gainer-Dewar J."/>
            <person name="Goldberg J."/>
            <person name="Griggs A."/>
            <person name="Gujja S."/>
            <person name="Hansen M."/>
            <person name="Howarth C."/>
            <person name="Imamovic A."/>
            <person name="Ireland A."/>
            <person name="Larimer J."/>
            <person name="McCowan C."/>
            <person name="Murphy C."/>
            <person name="Pearson M."/>
            <person name="Poon T.W."/>
            <person name="Priest M."/>
            <person name="Roberts A."/>
            <person name="Saif S."/>
            <person name="Shea T."/>
            <person name="Sykes S."/>
            <person name="Wortman J."/>
            <person name="Nusbaum C."/>
            <person name="Birren B."/>
        </authorList>
    </citation>
    <scope>NUCLEOTIDE SEQUENCE</scope>
    <source>
        <strain evidence="1">Fo47</strain>
    </source>
</reference>
<organism evidence="1">
    <name type="scientific">Fusarium oxysporum Fo47</name>
    <dbReference type="NCBI Taxonomy" id="660027"/>
    <lineage>
        <taxon>Eukaryota</taxon>
        <taxon>Fungi</taxon>
        <taxon>Dikarya</taxon>
        <taxon>Ascomycota</taxon>
        <taxon>Pezizomycotina</taxon>
        <taxon>Sordariomycetes</taxon>
        <taxon>Hypocreomycetidae</taxon>
        <taxon>Hypocreales</taxon>
        <taxon>Nectriaceae</taxon>
        <taxon>Fusarium</taxon>
        <taxon>Fusarium oxysporum species complex</taxon>
    </lineage>
</organism>
<reference evidence="1" key="1">
    <citation type="submission" date="2011-06" db="EMBL/GenBank/DDBJ databases">
        <title>The Genome Sequence of Fusarium oxysporum Fo47.</title>
        <authorList>
            <consortium name="The Broad Institute Genome Sequencing Platform"/>
            <person name="Ma L.-J."/>
            <person name="Gale L.R."/>
            <person name="Schwartz D.C."/>
            <person name="Zhou S."/>
            <person name="Corby-Kistler H."/>
            <person name="Young S.K."/>
            <person name="Zeng Q."/>
            <person name="Gargeya S."/>
            <person name="Fitzgerald M."/>
            <person name="Haas B."/>
            <person name="Abouelleil A."/>
            <person name="Alvarado L."/>
            <person name="Arachchi H.M."/>
            <person name="Berlin A."/>
            <person name="Brown A."/>
            <person name="Chapman S.B."/>
            <person name="Chen Z."/>
            <person name="Dunbar C."/>
            <person name="Freedman E."/>
            <person name="Gearin G."/>
            <person name="Gellesch M."/>
            <person name="Goldberg J."/>
            <person name="Griggs A."/>
            <person name="Gujja S."/>
            <person name="Heiman D."/>
            <person name="Howarth C."/>
            <person name="Larson L."/>
            <person name="Lui A."/>
            <person name="MacDonald P.J.P."/>
            <person name="Mehta T."/>
            <person name="Montmayeur A."/>
            <person name="Murphy C."/>
            <person name="Neiman D."/>
            <person name="Pearson M."/>
            <person name="Priest M."/>
            <person name="Roberts A."/>
            <person name="Saif S."/>
            <person name="Shea T."/>
            <person name="Shenoy N."/>
            <person name="Sisk P."/>
            <person name="Stolte C."/>
            <person name="Sykes S."/>
            <person name="Wortman J."/>
            <person name="Nusbaum C."/>
            <person name="Birren B."/>
        </authorList>
    </citation>
    <scope>NUCLEOTIDE SEQUENCE [LARGE SCALE GENOMIC DNA]</scope>
    <source>
        <strain evidence="1">Fo47</strain>
    </source>
</reference>
<evidence type="ECO:0000313" key="1">
    <source>
        <dbReference type="EMBL" id="EWZ32092.1"/>
    </source>
</evidence>
<dbReference type="Proteomes" id="UP000030766">
    <property type="component" value="Unassembled WGS sequence"/>
</dbReference>
<dbReference type="VEuPathDB" id="FungiDB:FOZG_15073"/>
<dbReference type="EMBL" id="JH717907">
    <property type="protein sequence ID" value="EWZ32092.1"/>
    <property type="molecule type" value="Genomic_DNA"/>
</dbReference>
<accession>W9JJ64</accession>
<dbReference type="HOGENOM" id="CLU_1156426_0_0_1"/>
<dbReference type="AlphaFoldDB" id="W9JJ64"/>
<name>W9JJ64_FUSOX</name>
<sequence length="240" mass="26526">MPNLILFITTPNSEHGHHLDCKFTSRCTHIDHLPFAVLNIRAVGWRSSPPFRPRLTIHTPPSPFLRDWQQNSEVRLRGGTHIAFLGENARLGHDVRGRLLIVWLVEEVGRLETTLESGQMGASASDDRFSSQDEAGGSSPLCCITSTTAHGYAGLYSTSEELRAVSVPSEAGPLTRSHQTKASREIKAKATSMSLLDPTYVIEVLPPWSGLRTRNVVALGEFSCRSMRSGEERRHMVQTG</sequence>